<reference evidence="5 6" key="1">
    <citation type="journal article" date="2015" name="Antonie Van Leeuwenhoek">
        <title>Streptomyces klenkii sp. nov., isolated from deep marine sediment.</title>
        <authorList>
            <person name="Veyisoglu A."/>
            <person name="Sahin N."/>
        </authorList>
    </citation>
    <scope>NUCLEOTIDE SEQUENCE [LARGE SCALE GENOMIC DNA]</scope>
    <source>
        <strain evidence="5 6">KCTC 29202</strain>
    </source>
</reference>
<dbReference type="EMBL" id="RBAM01000006">
    <property type="protein sequence ID" value="RKN71685.1"/>
    <property type="molecule type" value="Genomic_DNA"/>
</dbReference>
<dbReference type="RefSeq" id="WP_120756296.1">
    <property type="nucleotide sequence ID" value="NZ_JBFBOQ010000007.1"/>
</dbReference>
<accession>A0A3B0BEP2</accession>
<evidence type="ECO:0000259" key="4">
    <source>
        <dbReference type="Pfam" id="PF13649"/>
    </source>
</evidence>
<evidence type="ECO:0000313" key="6">
    <source>
        <dbReference type="Proteomes" id="UP000270343"/>
    </source>
</evidence>
<evidence type="ECO:0000256" key="3">
    <source>
        <dbReference type="ARBA" id="ARBA00022691"/>
    </source>
</evidence>
<dbReference type="Gene3D" id="3.40.50.150">
    <property type="entry name" value="Vaccinia Virus protein VP39"/>
    <property type="match status" value="1"/>
</dbReference>
<keyword evidence="1 5" id="KW-0489">Methyltransferase</keyword>
<proteinExistence type="predicted"/>
<dbReference type="OrthoDB" id="9791837at2"/>
<sequence>MSQERTAAQYDVIGARWEDARSLPTVHPERASFLALLGDVTGLDVLDLACGDGFYTRQAKLLGADRVVGADVSEEMVAAARAAEERAPLGTRYVAADAADLPDLGGFDVVTAAYLLNYAREEETLTAMCRGAFERLPRGGRFIGVTQNPRFSFDGPRPDPYGFAFEPLATSAFGTRIRVTAALEPPITFETCLIRPEVYEAAFAAAGFTKVSWVPLHVPEAALARFGAAYWEGFSANPPIVLFEAVR</sequence>
<name>A0A3B0BEP2_9ACTN</name>
<keyword evidence="6" id="KW-1185">Reference proteome</keyword>
<dbReference type="GO" id="GO:0032259">
    <property type="term" value="P:methylation"/>
    <property type="evidence" value="ECO:0007669"/>
    <property type="project" value="UniProtKB-KW"/>
</dbReference>
<gene>
    <name evidence="5" type="ORF">D7231_16990</name>
</gene>
<keyword evidence="3" id="KW-0949">S-adenosyl-L-methionine</keyword>
<dbReference type="PANTHER" id="PTHR43464">
    <property type="entry name" value="METHYLTRANSFERASE"/>
    <property type="match status" value="1"/>
</dbReference>
<dbReference type="GO" id="GO:0008168">
    <property type="term" value="F:methyltransferase activity"/>
    <property type="evidence" value="ECO:0007669"/>
    <property type="project" value="UniProtKB-KW"/>
</dbReference>
<protein>
    <submittedName>
        <fullName evidence="5">Class I SAM-dependent methyltransferase</fullName>
    </submittedName>
</protein>
<evidence type="ECO:0000256" key="2">
    <source>
        <dbReference type="ARBA" id="ARBA00022679"/>
    </source>
</evidence>
<evidence type="ECO:0000313" key="5">
    <source>
        <dbReference type="EMBL" id="RKN71685.1"/>
    </source>
</evidence>
<comment type="caution">
    <text evidence="5">The sequence shown here is derived from an EMBL/GenBank/DDBJ whole genome shotgun (WGS) entry which is preliminary data.</text>
</comment>
<evidence type="ECO:0000256" key="1">
    <source>
        <dbReference type="ARBA" id="ARBA00022603"/>
    </source>
</evidence>
<dbReference type="Pfam" id="PF13649">
    <property type="entry name" value="Methyltransf_25"/>
    <property type="match status" value="1"/>
</dbReference>
<dbReference type="PANTHER" id="PTHR43464:SF19">
    <property type="entry name" value="UBIQUINONE BIOSYNTHESIS O-METHYLTRANSFERASE, MITOCHONDRIAL"/>
    <property type="match status" value="1"/>
</dbReference>
<organism evidence="5 6">
    <name type="scientific">Streptomyces klenkii</name>
    <dbReference type="NCBI Taxonomy" id="1420899"/>
    <lineage>
        <taxon>Bacteria</taxon>
        <taxon>Bacillati</taxon>
        <taxon>Actinomycetota</taxon>
        <taxon>Actinomycetes</taxon>
        <taxon>Kitasatosporales</taxon>
        <taxon>Streptomycetaceae</taxon>
        <taxon>Streptomyces</taxon>
    </lineage>
</organism>
<dbReference type="InterPro" id="IPR029063">
    <property type="entry name" value="SAM-dependent_MTases_sf"/>
</dbReference>
<dbReference type="InterPro" id="IPR041698">
    <property type="entry name" value="Methyltransf_25"/>
</dbReference>
<dbReference type="CDD" id="cd02440">
    <property type="entry name" value="AdoMet_MTases"/>
    <property type="match status" value="1"/>
</dbReference>
<dbReference type="AlphaFoldDB" id="A0A3B0BEP2"/>
<dbReference type="Proteomes" id="UP000270343">
    <property type="component" value="Unassembled WGS sequence"/>
</dbReference>
<dbReference type="SUPFAM" id="SSF53335">
    <property type="entry name" value="S-adenosyl-L-methionine-dependent methyltransferases"/>
    <property type="match status" value="1"/>
</dbReference>
<feature type="domain" description="Methyltransferase" evidence="4">
    <location>
        <begin position="45"/>
        <end position="140"/>
    </location>
</feature>
<keyword evidence="2 5" id="KW-0808">Transferase</keyword>